<dbReference type="PANTHER" id="PTHR34220">
    <property type="entry name" value="SENSOR HISTIDINE KINASE YPDA"/>
    <property type="match status" value="1"/>
</dbReference>
<evidence type="ECO:0000256" key="1">
    <source>
        <dbReference type="SAM" id="Phobius"/>
    </source>
</evidence>
<feature type="transmembrane region" description="Helical" evidence="1">
    <location>
        <begin position="83"/>
        <end position="100"/>
    </location>
</feature>
<dbReference type="InterPro" id="IPR036890">
    <property type="entry name" value="HATPase_C_sf"/>
</dbReference>
<reference evidence="3" key="1">
    <citation type="submission" date="2023-06" db="EMBL/GenBank/DDBJ databases">
        <authorList>
            <person name="Zhang S."/>
        </authorList>
    </citation>
    <scope>NUCLEOTIDE SEQUENCE</scope>
    <source>
        <strain evidence="3">SG2303</strain>
    </source>
</reference>
<dbReference type="GO" id="GO:0016301">
    <property type="term" value="F:kinase activity"/>
    <property type="evidence" value="ECO:0007669"/>
    <property type="project" value="UniProtKB-KW"/>
</dbReference>
<protein>
    <submittedName>
        <fullName evidence="3">Sensor histidine kinase</fullName>
    </submittedName>
</protein>
<accession>A0ABT7XMJ1</accession>
<feature type="transmembrane region" description="Helical" evidence="1">
    <location>
        <begin position="106"/>
        <end position="126"/>
    </location>
</feature>
<keyword evidence="4" id="KW-1185">Reference proteome</keyword>
<keyword evidence="3" id="KW-0418">Kinase</keyword>
<comment type="caution">
    <text evidence="3">The sequence shown here is derived from an EMBL/GenBank/DDBJ whole genome shotgun (WGS) entry which is preliminary data.</text>
</comment>
<keyword evidence="3" id="KW-0808">Transferase</keyword>
<feature type="domain" description="Signal transduction histidine kinase internal region" evidence="2">
    <location>
        <begin position="140"/>
        <end position="218"/>
    </location>
</feature>
<keyword evidence="1" id="KW-1133">Transmembrane helix</keyword>
<dbReference type="InterPro" id="IPR050640">
    <property type="entry name" value="Bact_2-comp_sensor_kinase"/>
</dbReference>
<dbReference type="Proteomes" id="UP001168540">
    <property type="component" value="Unassembled WGS sequence"/>
</dbReference>
<dbReference type="PANTHER" id="PTHR34220:SF7">
    <property type="entry name" value="SENSOR HISTIDINE KINASE YPDA"/>
    <property type="match status" value="1"/>
</dbReference>
<evidence type="ECO:0000313" key="3">
    <source>
        <dbReference type="EMBL" id="MDN0074999.1"/>
    </source>
</evidence>
<dbReference type="Pfam" id="PF06580">
    <property type="entry name" value="His_kinase"/>
    <property type="match status" value="1"/>
</dbReference>
<gene>
    <name evidence="3" type="ORF">QU481_08830</name>
</gene>
<feature type="transmembrane region" description="Helical" evidence="1">
    <location>
        <begin position="21"/>
        <end position="38"/>
    </location>
</feature>
<dbReference type="Gene3D" id="3.30.565.10">
    <property type="entry name" value="Histidine kinase-like ATPase, C-terminal domain"/>
    <property type="match status" value="1"/>
</dbReference>
<evidence type="ECO:0000313" key="4">
    <source>
        <dbReference type="Proteomes" id="UP001168540"/>
    </source>
</evidence>
<keyword evidence="1" id="KW-0472">Membrane</keyword>
<dbReference type="RefSeq" id="WP_289829588.1">
    <property type="nucleotide sequence ID" value="NZ_JAUEDK010000012.1"/>
</dbReference>
<name>A0ABT7XMJ1_9NEIS</name>
<organism evidence="3 4">
    <name type="scientific">Crenobacter oryzisoli</name>
    <dbReference type="NCBI Taxonomy" id="3056844"/>
    <lineage>
        <taxon>Bacteria</taxon>
        <taxon>Pseudomonadati</taxon>
        <taxon>Pseudomonadota</taxon>
        <taxon>Betaproteobacteria</taxon>
        <taxon>Neisseriales</taxon>
        <taxon>Neisseriaceae</taxon>
        <taxon>Crenobacter</taxon>
    </lineage>
</organism>
<evidence type="ECO:0000259" key="2">
    <source>
        <dbReference type="Pfam" id="PF06580"/>
    </source>
</evidence>
<feature type="transmembrane region" description="Helical" evidence="1">
    <location>
        <begin position="58"/>
        <end position="76"/>
    </location>
</feature>
<dbReference type="EMBL" id="JAUEDK010000012">
    <property type="protein sequence ID" value="MDN0074999.1"/>
    <property type="molecule type" value="Genomic_DNA"/>
</dbReference>
<keyword evidence="1" id="KW-0812">Transmembrane</keyword>
<proteinExistence type="predicted"/>
<sequence>MAIIRQSFGLTALPDFRRAAVIVRLIAAVGLLLVALALRKAETGHDFVASGAVLARMVAPGLVLTLAGLALASPWLSRRRHPAPWSVALAVVVFALVELSNNAGHVIRWPFLGWVALTTALLMHYFSLRERALSPALPEARLAALTARIRPHFLFNSLNAAISLIRSRPARAEMVLENLADLFRAQLADPGRSSTLAREVELARLYLAIEAERLGERLKVSWQLDAPDDALLPPLLLQPLVENAVSHGVETLIVPGEIRIEATLHRRRLAITIHNPVADEPALKVAGNHMALGNISERLALMFDGDATLSTERSEDSFVTRLELPYRPVVIDTHLPAFLRERG</sequence>
<dbReference type="InterPro" id="IPR010559">
    <property type="entry name" value="Sig_transdc_His_kin_internal"/>
</dbReference>